<dbReference type="SUPFAM" id="SSF46894">
    <property type="entry name" value="C-terminal effector domain of the bipartite response regulators"/>
    <property type="match status" value="1"/>
</dbReference>
<dbReference type="GO" id="GO:0006355">
    <property type="term" value="P:regulation of DNA-templated transcription"/>
    <property type="evidence" value="ECO:0007669"/>
    <property type="project" value="InterPro"/>
</dbReference>
<dbReference type="AlphaFoldDB" id="A0A432ZQR1"/>
<dbReference type="Gene3D" id="1.10.10.10">
    <property type="entry name" value="Winged helix-like DNA-binding domain superfamily/Winged helix DNA-binding domain"/>
    <property type="match status" value="1"/>
</dbReference>
<dbReference type="PRINTS" id="PR00038">
    <property type="entry name" value="HTHLUXR"/>
</dbReference>
<dbReference type="PROSITE" id="PS50110">
    <property type="entry name" value="RESPONSE_REGULATORY"/>
    <property type="match status" value="1"/>
</dbReference>
<feature type="domain" description="HTH luxR-type" evidence="4">
    <location>
        <begin position="144"/>
        <end position="209"/>
    </location>
</feature>
<reference evidence="6 7" key="1">
    <citation type="journal article" date="2011" name="Front. Microbiol.">
        <title>Genomic signatures of strain selection and enhancement in Bacillus atrophaeus var. globigii, a historical biowarfare simulant.</title>
        <authorList>
            <person name="Gibbons H.S."/>
            <person name="Broomall S.M."/>
            <person name="McNew L.A."/>
            <person name="Daligault H."/>
            <person name="Chapman C."/>
            <person name="Bruce D."/>
            <person name="Karavis M."/>
            <person name="Krepps M."/>
            <person name="McGregor P.A."/>
            <person name="Hong C."/>
            <person name="Park K.H."/>
            <person name="Akmal A."/>
            <person name="Feldman A."/>
            <person name="Lin J.S."/>
            <person name="Chang W.E."/>
            <person name="Higgs B.W."/>
            <person name="Demirev P."/>
            <person name="Lindquist J."/>
            <person name="Liem A."/>
            <person name="Fochler E."/>
            <person name="Read T.D."/>
            <person name="Tapia R."/>
            <person name="Johnson S."/>
            <person name="Bishop-Lilly K.A."/>
            <person name="Detter C."/>
            <person name="Han C."/>
            <person name="Sozhamannan S."/>
            <person name="Rosenzweig C.N."/>
            <person name="Skowronski E.W."/>
        </authorList>
    </citation>
    <scope>NUCLEOTIDE SEQUENCE [LARGE SCALE GENOMIC DNA]</scope>
    <source>
        <strain evidence="6 7">CC-PW-9</strain>
    </source>
</reference>
<evidence type="ECO:0000256" key="1">
    <source>
        <dbReference type="ARBA" id="ARBA00022553"/>
    </source>
</evidence>
<dbReference type="CDD" id="cd06170">
    <property type="entry name" value="LuxR_C_like"/>
    <property type="match status" value="1"/>
</dbReference>
<evidence type="ECO:0000259" key="4">
    <source>
        <dbReference type="PROSITE" id="PS50043"/>
    </source>
</evidence>
<evidence type="ECO:0000313" key="7">
    <source>
        <dbReference type="Proteomes" id="UP000287996"/>
    </source>
</evidence>
<feature type="modified residue" description="4-aspartylphosphate" evidence="3">
    <location>
        <position position="55"/>
    </location>
</feature>
<dbReference type="PANTHER" id="PTHR45566:SF1">
    <property type="entry name" value="HTH-TYPE TRANSCRIPTIONAL REGULATOR YHJB-RELATED"/>
    <property type="match status" value="1"/>
</dbReference>
<evidence type="ECO:0000259" key="5">
    <source>
        <dbReference type="PROSITE" id="PS50110"/>
    </source>
</evidence>
<dbReference type="Gene3D" id="3.40.50.2300">
    <property type="match status" value="1"/>
</dbReference>
<dbReference type="InterPro" id="IPR036388">
    <property type="entry name" value="WH-like_DNA-bd_sf"/>
</dbReference>
<dbReference type="PROSITE" id="PS50043">
    <property type="entry name" value="HTH_LUXR_2"/>
    <property type="match status" value="1"/>
</dbReference>
<feature type="domain" description="Response regulatory" evidence="5">
    <location>
        <begin position="3"/>
        <end position="120"/>
    </location>
</feature>
<dbReference type="GO" id="GO:0003677">
    <property type="term" value="F:DNA binding"/>
    <property type="evidence" value="ECO:0007669"/>
    <property type="project" value="UniProtKB-KW"/>
</dbReference>
<dbReference type="InterPro" id="IPR058245">
    <property type="entry name" value="NreC/VraR/RcsB-like_REC"/>
</dbReference>
<evidence type="ECO:0000256" key="2">
    <source>
        <dbReference type="ARBA" id="ARBA00023125"/>
    </source>
</evidence>
<dbReference type="Pfam" id="PF00196">
    <property type="entry name" value="GerE"/>
    <property type="match status" value="1"/>
</dbReference>
<evidence type="ECO:0000313" key="6">
    <source>
        <dbReference type="EMBL" id="RUO80240.1"/>
    </source>
</evidence>
<dbReference type="Proteomes" id="UP000287996">
    <property type="component" value="Unassembled WGS sequence"/>
</dbReference>
<dbReference type="OrthoDB" id="9814495at2"/>
<keyword evidence="1 3" id="KW-0597">Phosphoprotein</keyword>
<protein>
    <submittedName>
        <fullName evidence="6">DNA-binding response regulator</fullName>
    </submittedName>
</protein>
<sequence length="210" mass="23110">MAKFLIADDHPLFREALQGALANHFDSLKLREAGDLEQTLAALAEDDDVDLLLLDLNMPGSGDLYGLIRVREDYPLLPVAIISGSEDTSVIAKCIGFGAMGFIPKSLASAKIAQAIQAILEGETWTPEECEAQLEAVSNEDQDLARRVAELTPQQYRVLHYLHEGLLNKQIAFQLNITEATVKAHITAIFRKLGVYSRTQAVLVAERLQL</sequence>
<organism evidence="6 7">
    <name type="scientific">Idiomarina tyrosinivorans</name>
    <dbReference type="NCBI Taxonomy" id="1445662"/>
    <lineage>
        <taxon>Bacteria</taxon>
        <taxon>Pseudomonadati</taxon>
        <taxon>Pseudomonadota</taxon>
        <taxon>Gammaproteobacteria</taxon>
        <taxon>Alteromonadales</taxon>
        <taxon>Idiomarinaceae</taxon>
        <taxon>Idiomarina</taxon>
    </lineage>
</organism>
<proteinExistence type="predicted"/>
<dbReference type="SUPFAM" id="SSF52172">
    <property type="entry name" value="CheY-like"/>
    <property type="match status" value="1"/>
</dbReference>
<dbReference type="GO" id="GO:0000160">
    <property type="term" value="P:phosphorelay signal transduction system"/>
    <property type="evidence" value="ECO:0007669"/>
    <property type="project" value="InterPro"/>
</dbReference>
<evidence type="ECO:0000256" key="3">
    <source>
        <dbReference type="PROSITE-ProRule" id="PRU00169"/>
    </source>
</evidence>
<dbReference type="InterPro" id="IPR011006">
    <property type="entry name" value="CheY-like_superfamily"/>
</dbReference>
<name>A0A432ZQR1_9GAMM</name>
<dbReference type="InterPro" id="IPR051015">
    <property type="entry name" value="EvgA-like"/>
</dbReference>
<dbReference type="InterPro" id="IPR016032">
    <property type="entry name" value="Sig_transdc_resp-reg_C-effctor"/>
</dbReference>
<dbReference type="RefSeq" id="WP_126841738.1">
    <property type="nucleotide sequence ID" value="NZ_PIQH01000005.1"/>
</dbReference>
<dbReference type="PROSITE" id="PS00622">
    <property type="entry name" value="HTH_LUXR_1"/>
    <property type="match status" value="1"/>
</dbReference>
<gene>
    <name evidence="6" type="ORF">CWI84_06305</name>
</gene>
<keyword evidence="2 6" id="KW-0238">DNA-binding</keyword>
<dbReference type="PANTHER" id="PTHR45566">
    <property type="entry name" value="HTH-TYPE TRANSCRIPTIONAL REGULATOR YHJB-RELATED"/>
    <property type="match status" value="1"/>
</dbReference>
<comment type="caution">
    <text evidence="6">The sequence shown here is derived from an EMBL/GenBank/DDBJ whole genome shotgun (WGS) entry which is preliminary data.</text>
</comment>
<dbReference type="SMART" id="SM00448">
    <property type="entry name" value="REC"/>
    <property type="match status" value="1"/>
</dbReference>
<dbReference type="InterPro" id="IPR000792">
    <property type="entry name" value="Tscrpt_reg_LuxR_C"/>
</dbReference>
<accession>A0A432ZQR1</accession>
<dbReference type="EMBL" id="PIQH01000005">
    <property type="protein sequence ID" value="RUO80240.1"/>
    <property type="molecule type" value="Genomic_DNA"/>
</dbReference>
<dbReference type="Pfam" id="PF00072">
    <property type="entry name" value="Response_reg"/>
    <property type="match status" value="1"/>
</dbReference>
<keyword evidence="7" id="KW-1185">Reference proteome</keyword>
<dbReference type="SMART" id="SM00421">
    <property type="entry name" value="HTH_LUXR"/>
    <property type="match status" value="1"/>
</dbReference>
<dbReference type="CDD" id="cd17535">
    <property type="entry name" value="REC_NarL-like"/>
    <property type="match status" value="1"/>
</dbReference>
<dbReference type="InterPro" id="IPR001789">
    <property type="entry name" value="Sig_transdc_resp-reg_receiver"/>
</dbReference>